<dbReference type="AlphaFoldDB" id="A0A364V3D8"/>
<keyword evidence="5" id="KW-0051">Antiviral defense</keyword>
<dbReference type="Gene3D" id="3.40.50.300">
    <property type="entry name" value="P-loop containing nucleotide triphosphate hydrolases"/>
    <property type="match status" value="1"/>
</dbReference>
<dbReference type="Proteomes" id="UP000251577">
    <property type="component" value="Unassembled WGS sequence"/>
</dbReference>
<dbReference type="Pfam" id="PF00270">
    <property type="entry name" value="DEAD"/>
    <property type="match status" value="1"/>
</dbReference>
<evidence type="ECO:0000256" key="1">
    <source>
        <dbReference type="ARBA" id="ARBA00006847"/>
    </source>
</evidence>
<dbReference type="CDD" id="cd17930">
    <property type="entry name" value="DEXHc_cas3"/>
    <property type="match status" value="1"/>
</dbReference>
<dbReference type="SMART" id="SM00487">
    <property type="entry name" value="DEXDc"/>
    <property type="match status" value="1"/>
</dbReference>
<comment type="similarity">
    <text evidence="1">In the N-terminal section; belongs to the CRISPR-associated nuclease Cas3-HD family.</text>
</comment>
<dbReference type="GO" id="GO:0046872">
    <property type="term" value="F:metal ion binding"/>
    <property type="evidence" value="ECO:0007669"/>
    <property type="project" value="UniProtKB-KW"/>
</dbReference>
<reference evidence="8 9" key="1">
    <citation type="journal article" date="2018" name="Syst. Appl. Microbiol.">
        <title>Corynebacterium heidelbergense sp. nov., isolated from the preen glands of Egyptian geese (Alopochen aegyptiacus).</title>
        <authorList>
            <person name="Braun M.S."/>
            <person name="Wang E."/>
            <person name="Zimmermann S."/>
            <person name="Wink M."/>
        </authorList>
    </citation>
    <scope>NUCLEOTIDE SEQUENCE [LARGE SCALE GENOMIC DNA]</scope>
    <source>
        <strain evidence="8 9">647</strain>
    </source>
</reference>
<comment type="caution">
    <text evidence="8">The sequence shown here is derived from an EMBL/GenBank/DDBJ whole genome shotgun (WGS) entry which is preliminary data.</text>
</comment>
<feature type="compositionally biased region" description="Polar residues" evidence="6">
    <location>
        <begin position="546"/>
        <end position="556"/>
    </location>
</feature>
<dbReference type="CDD" id="cd09641">
    <property type="entry name" value="Cas3''_I"/>
    <property type="match status" value="1"/>
</dbReference>
<dbReference type="GO" id="GO:0016787">
    <property type="term" value="F:hydrolase activity"/>
    <property type="evidence" value="ECO:0007669"/>
    <property type="project" value="UniProtKB-KW"/>
</dbReference>
<proteinExistence type="inferred from homology"/>
<dbReference type="GO" id="GO:0003676">
    <property type="term" value="F:nucleic acid binding"/>
    <property type="evidence" value="ECO:0007669"/>
    <property type="project" value="InterPro"/>
</dbReference>
<evidence type="ECO:0000313" key="8">
    <source>
        <dbReference type="EMBL" id="RAV31155.1"/>
    </source>
</evidence>
<dbReference type="InterPro" id="IPR006483">
    <property type="entry name" value="CRISPR-assoc_Cas3_HD"/>
</dbReference>
<feature type="domain" description="HD Cas3-type" evidence="7">
    <location>
        <begin position="16"/>
        <end position="219"/>
    </location>
</feature>
<evidence type="ECO:0000256" key="5">
    <source>
        <dbReference type="ARBA" id="ARBA00023118"/>
    </source>
</evidence>
<dbReference type="InterPro" id="IPR014001">
    <property type="entry name" value="Helicase_ATP-bd"/>
</dbReference>
<dbReference type="InterPro" id="IPR011545">
    <property type="entry name" value="DEAD/DEAH_box_helicase_dom"/>
</dbReference>
<feature type="region of interest" description="Disordered" evidence="6">
    <location>
        <begin position="533"/>
        <end position="556"/>
    </location>
</feature>
<evidence type="ECO:0000256" key="6">
    <source>
        <dbReference type="SAM" id="MobiDB-lite"/>
    </source>
</evidence>
<evidence type="ECO:0000256" key="2">
    <source>
        <dbReference type="ARBA" id="ARBA00009046"/>
    </source>
</evidence>
<evidence type="ECO:0000256" key="4">
    <source>
        <dbReference type="ARBA" id="ARBA00022801"/>
    </source>
</evidence>
<evidence type="ECO:0000259" key="7">
    <source>
        <dbReference type="PROSITE" id="PS51643"/>
    </source>
</evidence>
<dbReference type="EMBL" id="QHCV01000170">
    <property type="protein sequence ID" value="RAV31155.1"/>
    <property type="molecule type" value="Genomic_DNA"/>
</dbReference>
<keyword evidence="8" id="KW-0255">Endonuclease</keyword>
<dbReference type="SUPFAM" id="SSF52540">
    <property type="entry name" value="P-loop containing nucleoside triphosphate hydrolases"/>
    <property type="match status" value="1"/>
</dbReference>
<dbReference type="GO" id="GO:0004519">
    <property type="term" value="F:endonuclease activity"/>
    <property type="evidence" value="ECO:0007669"/>
    <property type="project" value="UniProtKB-KW"/>
</dbReference>
<gene>
    <name evidence="8" type="ORF">DLJ54_09880</name>
</gene>
<evidence type="ECO:0000256" key="3">
    <source>
        <dbReference type="ARBA" id="ARBA00022723"/>
    </source>
</evidence>
<dbReference type="GO" id="GO:0051607">
    <property type="term" value="P:defense response to virus"/>
    <property type="evidence" value="ECO:0007669"/>
    <property type="project" value="UniProtKB-KW"/>
</dbReference>
<keyword evidence="3" id="KW-0479">Metal-binding</keyword>
<protein>
    <submittedName>
        <fullName evidence="8">CRISPR-associated endonuclease Cas3</fullName>
    </submittedName>
</protein>
<dbReference type="Pfam" id="PF18019">
    <property type="entry name" value="Cas3_HD"/>
    <property type="match status" value="1"/>
</dbReference>
<keyword evidence="9" id="KW-1185">Reference proteome</keyword>
<feature type="non-terminal residue" evidence="8">
    <location>
        <position position="556"/>
    </location>
</feature>
<dbReference type="PROSITE" id="PS51643">
    <property type="entry name" value="HD_CAS3"/>
    <property type="match status" value="1"/>
</dbReference>
<name>A0A364V3D8_9CORY</name>
<evidence type="ECO:0000313" key="9">
    <source>
        <dbReference type="Proteomes" id="UP000251577"/>
    </source>
</evidence>
<dbReference type="InterPro" id="IPR038257">
    <property type="entry name" value="CRISPR-assoc_Cas3_HD_sf"/>
</dbReference>
<keyword evidence="4" id="KW-0378">Hydrolase</keyword>
<comment type="similarity">
    <text evidence="2">In the central section; belongs to the CRISPR-associated helicase Cas3 family.</text>
</comment>
<organism evidence="8 9">
    <name type="scientific">Corynebacterium heidelbergense</name>
    <dbReference type="NCBI Taxonomy" id="2055947"/>
    <lineage>
        <taxon>Bacteria</taxon>
        <taxon>Bacillati</taxon>
        <taxon>Actinomycetota</taxon>
        <taxon>Actinomycetes</taxon>
        <taxon>Mycobacteriales</taxon>
        <taxon>Corynebacteriaceae</taxon>
        <taxon>Corynebacterium</taxon>
    </lineage>
</organism>
<dbReference type="GO" id="GO:0005524">
    <property type="term" value="F:ATP binding"/>
    <property type="evidence" value="ECO:0007669"/>
    <property type="project" value="InterPro"/>
</dbReference>
<keyword evidence="8" id="KW-0540">Nuclease</keyword>
<dbReference type="NCBIfam" id="TIGR01596">
    <property type="entry name" value="cas3_HD"/>
    <property type="match status" value="1"/>
</dbReference>
<accession>A0A364V3D8</accession>
<sequence length="556" mass="60649">MRQMDFGSAWAKTAPDGSFGMSVAQHALDTMGAMEIVAHRFLGETEFAEIRTKSGIEPHAFLQFIAAVHDCGKLSPHFQQKSPDLCEPLKAKGYTGKTSRDQRQQNHHSGIGALSLREWLQNQTPPTDKMTRSARRAWYALIAGHHGAFPTPADSLGNGLANRMYAEPANWAHARLQFLDWVADQAGLTADDRKQLPRIKWDAPSLATTTGLLIAADWLASNPSNFPYTGRGIVDDQPARLKDAQRKITLGGRWHPGPVTPETFAARFGLPPSAKPRPLQRLALELAQQTADADVQGGLFIIEEQTGGGKTEAALAMADIIGRAQGSYGLLYAQPTRVTSDAAFTRVADWARRSQSNPDAQPVSTVLAHGKSSHNEEYQGIFGSGHPRQIFDETSPTSQNPHTALEATEWFRGPKTHLLASIVVGTIDQLLFTVLRSKHLVLRHLGLHGKVVVIDEVHAADPYMRVYLTRALEWLGAYRIPVIALSATLPSPQRNELIHAYHRGRYGSLATGDVSDDLAVPLSPGYPRITAYLPPPRTPADLEASQGAQPTSSTQA</sequence>
<dbReference type="InterPro" id="IPR027417">
    <property type="entry name" value="P-loop_NTPase"/>
</dbReference>
<dbReference type="Gene3D" id="1.10.3210.30">
    <property type="match status" value="1"/>
</dbReference>